<dbReference type="AlphaFoldDB" id="A0A9P8LAU7"/>
<dbReference type="InterPro" id="IPR007272">
    <property type="entry name" value="Sulf_transp_TsuA/YedE"/>
</dbReference>
<dbReference type="InterPro" id="IPR046513">
    <property type="entry name" value="DUF6691"/>
</dbReference>
<evidence type="ECO:0000256" key="3">
    <source>
        <dbReference type="ARBA" id="ARBA00022475"/>
    </source>
</evidence>
<keyword evidence="2" id="KW-0813">Transport</keyword>
<evidence type="ECO:0008006" key="12">
    <source>
        <dbReference type="Google" id="ProtNLM"/>
    </source>
</evidence>
<keyword evidence="4" id="KW-0997">Cell inner membrane</keyword>
<comment type="subcellular location">
    <subcellularLocation>
        <location evidence="1">Cell inner membrane</location>
        <topology evidence="1">Multi-pass membrane protein</topology>
    </subcellularLocation>
</comment>
<dbReference type="Proteomes" id="UP000750711">
    <property type="component" value="Unassembled WGS sequence"/>
</dbReference>
<keyword evidence="3" id="KW-1003">Cell membrane</keyword>
<gene>
    <name evidence="10" type="ORF">GP486_004619</name>
</gene>
<reference evidence="10" key="1">
    <citation type="submission" date="2021-03" db="EMBL/GenBank/DDBJ databases">
        <title>Comparative genomics and phylogenomic investigation of the class Geoglossomycetes provide insights into ecological specialization and systematics.</title>
        <authorList>
            <person name="Melie T."/>
            <person name="Pirro S."/>
            <person name="Miller A.N."/>
            <person name="Quandt A."/>
        </authorList>
    </citation>
    <scope>NUCLEOTIDE SEQUENCE</scope>
    <source>
        <strain evidence="10">CAQ_001_2017</strain>
    </source>
</reference>
<protein>
    <recommendedName>
        <fullName evidence="12">Sulphur transport domain-containing protein</fullName>
    </recommendedName>
</protein>
<dbReference type="PANTHER" id="PTHR30574:SF1">
    <property type="entry name" value="SULPHUR TRANSPORT DOMAIN-CONTAINING PROTEIN"/>
    <property type="match status" value="1"/>
</dbReference>
<accession>A0A9P8LAU7</accession>
<feature type="transmembrane region" description="Helical" evidence="8">
    <location>
        <begin position="113"/>
        <end position="130"/>
    </location>
</feature>
<keyword evidence="6 8" id="KW-1133">Transmembrane helix</keyword>
<evidence type="ECO:0000256" key="2">
    <source>
        <dbReference type="ARBA" id="ARBA00022448"/>
    </source>
</evidence>
<dbReference type="GO" id="GO:0005886">
    <property type="term" value="C:plasma membrane"/>
    <property type="evidence" value="ECO:0007669"/>
    <property type="project" value="UniProtKB-SubCell"/>
</dbReference>
<proteinExistence type="predicted"/>
<dbReference type="PANTHER" id="PTHR30574">
    <property type="entry name" value="INNER MEMBRANE PROTEIN YEDE"/>
    <property type="match status" value="1"/>
</dbReference>
<feature type="transmembrane region" description="Helical" evidence="8">
    <location>
        <begin position="183"/>
        <end position="203"/>
    </location>
</feature>
<feature type="chain" id="PRO_5040154418" description="Sulphur transport domain-containing protein" evidence="9">
    <location>
        <begin position="20"/>
        <end position="470"/>
    </location>
</feature>
<organism evidence="10 11">
    <name type="scientific">Trichoglossum hirsutum</name>
    <dbReference type="NCBI Taxonomy" id="265104"/>
    <lineage>
        <taxon>Eukaryota</taxon>
        <taxon>Fungi</taxon>
        <taxon>Dikarya</taxon>
        <taxon>Ascomycota</taxon>
        <taxon>Pezizomycotina</taxon>
        <taxon>Geoglossomycetes</taxon>
        <taxon>Geoglossales</taxon>
        <taxon>Geoglossaceae</taxon>
        <taxon>Trichoglossum</taxon>
    </lineage>
</organism>
<feature type="transmembrane region" description="Helical" evidence="8">
    <location>
        <begin position="150"/>
        <end position="171"/>
    </location>
</feature>
<evidence type="ECO:0000256" key="9">
    <source>
        <dbReference type="SAM" id="SignalP"/>
    </source>
</evidence>
<keyword evidence="11" id="KW-1185">Reference proteome</keyword>
<evidence type="ECO:0000256" key="8">
    <source>
        <dbReference type="SAM" id="Phobius"/>
    </source>
</evidence>
<keyword evidence="7 8" id="KW-0472">Membrane</keyword>
<dbReference type="EMBL" id="JAGHQM010000754">
    <property type="protein sequence ID" value="KAH0558737.1"/>
    <property type="molecule type" value="Genomic_DNA"/>
</dbReference>
<comment type="caution">
    <text evidence="10">The sequence shown here is derived from an EMBL/GenBank/DDBJ whole genome shotgun (WGS) entry which is preliminary data.</text>
</comment>
<dbReference type="Pfam" id="PF20398">
    <property type="entry name" value="DUF6691"/>
    <property type="match status" value="1"/>
</dbReference>
<evidence type="ECO:0000313" key="11">
    <source>
        <dbReference type="Proteomes" id="UP000750711"/>
    </source>
</evidence>
<evidence type="ECO:0000256" key="6">
    <source>
        <dbReference type="ARBA" id="ARBA00022989"/>
    </source>
</evidence>
<feature type="signal peptide" evidence="9">
    <location>
        <begin position="1"/>
        <end position="19"/>
    </location>
</feature>
<evidence type="ECO:0000256" key="5">
    <source>
        <dbReference type="ARBA" id="ARBA00022692"/>
    </source>
</evidence>
<evidence type="ECO:0000256" key="7">
    <source>
        <dbReference type="ARBA" id="ARBA00023136"/>
    </source>
</evidence>
<sequence length="470" mass="52220">MFTPLQTALGALLLHQASSTLLFNNGQILGASSIIAQSISGSGGEDVWLLAGMAVGAMLVRAVMPELVPTYGSEEWWWAALMAVMVGWGTRNAKGCTAGHMLCGLSRLSGRSAIATAIFFITVLITANLYPQPGITHCPTGPCYTVSNPYITETFTLIGITAGVFYVNVHIPNYLPAKSNRKAIIALLAGLEFSLGLVLSGMADPVKVLRFFSIRDLRGFDPSLALVMLCGVVPNLMMIKWRGFGRPPTFAEEFKLPKAKLEIVLIYTTAGILLRDKEVLAKILKEEEKRLEEIVAHGEIVINLDNSDDTDEWLMRTQWKEVFAGKNMSTLASIRQPAKEHEMALQWIEMLFDNTVKRAIETLKATPLEIRRWLKSPKAEDPHQKSFQLLHGQGIIKRYTGQYKEFLRYCFRTATMTELERVTEYGVLFSTPQLDAAKEIMEKHSQLPMLTVYKVPPNQVKETSYNSGSG</sequence>
<evidence type="ECO:0000313" key="10">
    <source>
        <dbReference type="EMBL" id="KAH0558737.1"/>
    </source>
</evidence>
<name>A0A9P8LAU7_9PEZI</name>
<keyword evidence="9" id="KW-0732">Signal</keyword>
<evidence type="ECO:0000256" key="1">
    <source>
        <dbReference type="ARBA" id="ARBA00004429"/>
    </source>
</evidence>
<evidence type="ECO:0000256" key="4">
    <source>
        <dbReference type="ARBA" id="ARBA00022519"/>
    </source>
</evidence>
<keyword evidence="5 8" id="KW-0812">Transmembrane</keyword>